<protein>
    <submittedName>
        <fullName evidence="2">Uncharacterized membrane protein</fullName>
    </submittedName>
</protein>
<dbReference type="Proteomes" id="UP000182312">
    <property type="component" value="Unassembled WGS sequence"/>
</dbReference>
<evidence type="ECO:0000313" key="3">
    <source>
        <dbReference type="Proteomes" id="UP000182312"/>
    </source>
</evidence>
<dbReference type="InterPro" id="IPR009380">
    <property type="entry name" value="DUF1036"/>
</dbReference>
<gene>
    <name evidence="2" type="ORF">SAMN04487972_10927</name>
</gene>
<keyword evidence="1" id="KW-0732">Signal</keyword>
<reference evidence="2 3" key="1">
    <citation type="submission" date="2016-10" db="EMBL/GenBank/DDBJ databases">
        <authorList>
            <person name="de Groot N.N."/>
        </authorList>
    </citation>
    <scope>NUCLEOTIDE SEQUENCE [LARGE SCALE GENOMIC DNA]</scope>
    <source>
        <strain evidence="2 3">CGMCC 1.6117</strain>
    </source>
</reference>
<evidence type="ECO:0000256" key="1">
    <source>
        <dbReference type="SAM" id="SignalP"/>
    </source>
</evidence>
<dbReference type="Pfam" id="PF06282">
    <property type="entry name" value="DUF1036"/>
    <property type="match status" value="1"/>
</dbReference>
<organism evidence="2 3">
    <name type="scientific">Paracoccus halophilus</name>
    <dbReference type="NCBI Taxonomy" id="376733"/>
    <lineage>
        <taxon>Bacteria</taxon>
        <taxon>Pseudomonadati</taxon>
        <taxon>Pseudomonadota</taxon>
        <taxon>Alphaproteobacteria</taxon>
        <taxon>Rhodobacterales</taxon>
        <taxon>Paracoccaceae</taxon>
        <taxon>Paracoccus</taxon>
    </lineage>
</organism>
<name>A0A1I0TK94_9RHOB</name>
<feature type="signal peptide" evidence="1">
    <location>
        <begin position="1"/>
        <end position="48"/>
    </location>
</feature>
<proteinExistence type="predicted"/>
<evidence type="ECO:0000313" key="2">
    <source>
        <dbReference type="EMBL" id="SFA51973.1"/>
    </source>
</evidence>
<accession>A0A1I0TK94</accession>
<dbReference type="AlphaFoldDB" id="A0A1I0TK94"/>
<dbReference type="EMBL" id="FOJO01000009">
    <property type="protein sequence ID" value="SFA51973.1"/>
    <property type="molecule type" value="Genomic_DNA"/>
</dbReference>
<feature type="chain" id="PRO_5010271294" evidence="1">
    <location>
        <begin position="49"/>
        <end position="165"/>
    </location>
</feature>
<sequence length="165" mass="18296">MVMKSHLCPWAVTRQNTLLNRWPVNLKLKRIRCAALAGSILLAGAAGAAAELRLCNQSFEVLNVALAEPGEGQAFLTRGWWRVAPNQCATLQRESLGSRYYYVFATDVFGNDVLAGSIPMCVAPRRFEISGQQDCLLRGYLDARFAEIDTGMQSSWTIFVTPRPN</sequence>